<dbReference type="EMBL" id="BAAAMY010000002">
    <property type="protein sequence ID" value="GAA1911472.1"/>
    <property type="molecule type" value="Genomic_DNA"/>
</dbReference>
<organism evidence="1 2">
    <name type="scientific">Nocardioides lentus</name>
    <dbReference type="NCBI Taxonomy" id="338077"/>
    <lineage>
        <taxon>Bacteria</taxon>
        <taxon>Bacillati</taxon>
        <taxon>Actinomycetota</taxon>
        <taxon>Actinomycetes</taxon>
        <taxon>Propionibacteriales</taxon>
        <taxon>Nocardioidaceae</taxon>
        <taxon>Nocardioides</taxon>
    </lineage>
</organism>
<protein>
    <recommendedName>
        <fullName evidence="3">ABC transporter</fullName>
    </recommendedName>
</protein>
<sequence length="277" mass="28848">MALAELVALPVRLGVSVVRTTLTLGTLTHPDGPVRRPGGYADMLEGLIGHGGTSDRVRELLAEDAAPMRIVHTLDSIFAADRPLGRMLRRGGTLDRLLSPEGPVLRLAEPGGVLDRLAAEDGPLDRLLAPGGAVDRLTSPGGTLERLLEEGGPVDRLIAGDGVVERLLAPGGPVDRLTRDDGVLERVLAPGGLLDRVLADEGYVDTLVAEGGTLDRLVALGPALEAVEPRLRELAAVIPTLNQTADSLQRAVGPLGDLAGRLPTVRRRALGPGGAES</sequence>
<proteinExistence type="predicted"/>
<gene>
    <name evidence="1" type="ORF">GCM10009737_11190</name>
</gene>
<accession>A0ABN2P3V8</accession>
<comment type="caution">
    <text evidence="1">The sequence shown here is derived from an EMBL/GenBank/DDBJ whole genome shotgun (WGS) entry which is preliminary data.</text>
</comment>
<name>A0ABN2P3V8_9ACTN</name>
<reference evidence="1 2" key="1">
    <citation type="journal article" date="2019" name="Int. J. Syst. Evol. Microbiol.">
        <title>The Global Catalogue of Microorganisms (GCM) 10K type strain sequencing project: providing services to taxonomists for standard genome sequencing and annotation.</title>
        <authorList>
            <consortium name="The Broad Institute Genomics Platform"/>
            <consortium name="The Broad Institute Genome Sequencing Center for Infectious Disease"/>
            <person name="Wu L."/>
            <person name="Ma J."/>
        </authorList>
    </citation>
    <scope>NUCLEOTIDE SEQUENCE [LARGE SCALE GENOMIC DNA]</scope>
    <source>
        <strain evidence="1 2">JCM 14046</strain>
    </source>
</reference>
<dbReference type="RefSeq" id="WP_344004867.1">
    <property type="nucleotide sequence ID" value="NZ_BAAAMY010000002.1"/>
</dbReference>
<keyword evidence="2" id="KW-1185">Reference proteome</keyword>
<evidence type="ECO:0008006" key="3">
    <source>
        <dbReference type="Google" id="ProtNLM"/>
    </source>
</evidence>
<dbReference type="Proteomes" id="UP001501612">
    <property type="component" value="Unassembled WGS sequence"/>
</dbReference>
<evidence type="ECO:0000313" key="1">
    <source>
        <dbReference type="EMBL" id="GAA1911472.1"/>
    </source>
</evidence>
<evidence type="ECO:0000313" key="2">
    <source>
        <dbReference type="Proteomes" id="UP001501612"/>
    </source>
</evidence>